<feature type="region of interest" description="Disordered" evidence="1">
    <location>
        <begin position="36"/>
        <end position="56"/>
    </location>
</feature>
<dbReference type="AlphaFoldDB" id="M9MDV6"/>
<evidence type="ECO:0000256" key="1">
    <source>
        <dbReference type="SAM" id="MobiDB-lite"/>
    </source>
</evidence>
<organism evidence="2 3">
    <name type="scientific">Pseudozyma antarctica (strain T-34)</name>
    <name type="common">Yeast</name>
    <name type="synonym">Candida antarctica</name>
    <dbReference type="NCBI Taxonomy" id="1151754"/>
    <lineage>
        <taxon>Eukaryota</taxon>
        <taxon>Fungi</taxon>
        <taxon>Dikarya</taxon>
        <taxon>Basidiomycota</taxon>
        <taxon>Ustilaginomycotina</taxon>
        <taxon>Ustilaginomycetes</taxon>
        <taxon>Ustilaginales</taxon>
        <taxon>Ustilaginaceae</taxon>
        <taxon>Moesziomyces</taxon>
    </lineage>
</organism>
<gene>
    <name evidence="2" type="ORF">PANT_12d00128</name>
</gene>
<sequence length="149" mass="16010">MRRHKLIGRALALLDSTAEASDRLLRWRDKTDALELQPGLVGGGNGDGNDGSRTSRKKSWQLRVDANADATATLLLLLVLLLRSDDRRKETKGEWRPPPRLSAAVRNTQLAHSNLALALQPPPAVAAAAAAAAAAADRPFFSFKGPSEI</sequence>
<reference evidence="3" key="1">
    <citation type="journal article" date="2013" name="Genome Announc.">
        <title>Genome sequence of the basidiomycetous yeast Pseudozyma antarctica T-34, a producer of the glycolipid biosurfactants mannosylerythritol lipids.</title>
        <authorList>
            <person name="Morita T."/>
            <person name="Koike H."/>
            <person name="Koyama Y."/>
            <person name="Hagiwara H."/>
            <person name="Ito E."/>
            <person name="Fukuoka T."/>
            <person name="Imura T."/>
            <person name="Machida M."/>
            <person name="Kitamoto D."/>
        </authorList>
    </citation>
    <scope>NUCLEOTIDE SEQUENCE [LARGE SCALE GENOMIC DNA]</scope>
    <source>
        <strain evidence="3">T-34</strain>
    </source>
</reference>
<feature type="compositionally biased region" description="Gly residues" evidence="1">
    <location>
        <begin position="40"/>
        <end position="49"/>
    </location>
</feature>
<proteinExistence type="predicted"/>
<name>M9MDV6_PSEA3</name>
<accession>M9MDV6</accession>
<protein>
    <submittedName>
        <fullName evidence="2">Uncharacterized protein</fullName>
    </submittedName>
</protein>
<evidence type="ECO:0000313" key="2">
    <source>
        <dbReference type="EMBL" id="GAC74768.1"/>
    </source>
</evidence>
<evidence type="ECO:0000313" key="3">
    <source>
        <dbReference type="Proteomes" id="UP000011976"/>
    </source>
</evidence>
<dbReference type="EMBL" id="DF196778">
    <property type="protein sequence ID" value="GAC74768.1"/>
    <property type="molecule type" value="Genomic_DNA"/>
</dbReference>
<dbReference type="Proteomes" id="UP000011976">
    <property type="component" value="Unassembled WGS sequence"/>
</dbReference>